<dbReference type="RefSeq" id="WP_198091472.1">
    <property type="nucleotide sequence ID" value="NZ_JAAMYB010000028.1"/>
</dbReference>
<dbReference type="EMBL" id="JAAMYB010000028">
    <property type="protein sequence ID" value="MCD3196151.1"/>
    <property type="molecule type" value="Genomic_DNA"/>
</dbReference>
<dbReference type="PROSITE" id="PS51257">
    <property type="entry name" value="PROKAR_LIPOPROTEIN"/>
    <property type="match status" value="1"/>
</dbReference>
<sequence>MKKPVFKTLSVLISILFVFLLLGCTKESLKVNKNSLIMYSLKNGKIKLNVKDLKENTSKKVTIKNKILNENSVITETSNVFDPWLINSPAENQNDVLFFPYEDGKIISLKNKGHTVIGTINNYIFLCKYENDSLKIIKLDKKTLNSEELKFRLTLDEDTRVFLGDYNDTKEELSTVYTNSTGTYLLNISQNKIQSDKISNKVLCGKVKWVKNELIFIGKDLLNSKKLNDKLILIKIKDSNAKINVKEYNVIPQCFNVENEIVDIQYIDDTNLLILAIKPGGNKLALYKFNKNKYTINQLNEEKIDFQSIKVLNNQTYIIGFDKIFKLNGDFNLKYLK</sequence>
<name>A0A9Q3Z0J5_CLOBO</name>
<protein>
    <recommendedName>
        <fullName evidence="3">Lipoprotein</fullName>
    </recommendedName>
</protein>
<organism evidence="1 2">
    <name type="scientific">Clostridium botulinum C</name>
    <dbReference type="NCBI Taxonomy" id="36828"/>
    <lineage>
        <taxon>Bacteria</taxon>
        <taxon>Bacillati</taxon>
        <taxon>Bacillota</taxon>
        <taxon>Clostridia</taxon>
        <taxon>Eubacteriales</taxon>
        <taxon>Clostridiaceae</taxon>
        <taxon>Clostridium</taxon>
    </lineage>
</organism>
<evidence type="ECO:0008006" key="3">
    <source>
        <dbReference type="Google" id="ProtNLM"/>
    </source>
</evidence>
<proteinExistence type="predicted"/>
<evidence type="ECO:0000313" key="2">
    <source>
        <dbReference type="Proteomes" id="UP000813637"/>
    </source>
</evidence>
<reference evidence="1" key="2">
    <citation type="journal article" date="2021" name="Microorganisms">
        <title>Extensive Genome Exploration of Clostridium botulinum Group III Field Strains.</title>
        <authorList>
            <person name="Fillo S."/>
            <person name="Giordani F."/>
            <person name="Tonon E."/>
            <person name="Drigo I."/>
            <person name="Anselmo A."/>
            <person name="Fortunato A."/>
            <person name="Lista F."/>
            <person name="Bano L."/>
        </authorList>
    </citation>
    <scope>NUCLEOTIDE SEQUENCE</scope>
    <source>
        <strain evidence="1">IZSVe-TV_9877_3_12</strain>
    </source>
</reference>
<gene>
    <name evidence="1" type="ORF">G8S53_12925</name>
</gene>
<dbReference type="AlphaFoldDB" id="A0A9Q3Z0J5"/>
<comment type="caution">
    <text evidence="1">The sequence shown here is derived from an EMBL/GenBank/DDBJ whole genome shotgun (WGS) entry which is preliminary data.</text>
</comment>
<dbReference type="Proteomes" id="UP000813637">
    <property type="component" value="Unassembled WGS sequence"/>
</dbReference>
<accession>A0A9Q3Z0J5</accession>
<evidence type="ECO:0000313" key="1">
    <source>
        <dbReference type="EMBL" id="MCD3196151.1"/>
    </source>
</evidence>
<reference evidence="1" key="1">
    <citation type="submission" date="2020-02" db="EMBL/GenBank/DDBJ databases">
        <authorList>
            <person name="Fillo S."/>
            <person name="Giordani F."/>
            <person name="Tonon E."/>
            <person name="Drigo I."/>
            <person name="Anselmo A."/>
            <person name="Fortunato A."/>
            <person name="Bano L."/>
            <person name="Lista F."/>
        </authorList>
    </citation>
    <scope>NUCLEOTIDE SEQUENCE</scope>
    <source>
        <strain evidence="1">IZSVe-TV_9877_3_12</strain>
    </source>
</reference>